<dbReference type="InterPro" id="IPR050204">
    <property type="entry name" value="AraC_XylS_family_regulators"/>
</dbReference>
<dbReference type="PROSITE" id="PS01124">
    <property type="entry name" value="HTH_ARAC_FAMILY_2"/>
    <property type="match status" value="1"/>
</dbReference>
<keyword evidence="3" id="KW-0804">Transcription</keyword>
<proteinExistence type="predicted"/>
<protein>
    <submittedName>
        <fullName evidence="5">Helix-turn-helix domain-containing protein</fullName>
    </submittedName>
</protein>
<keyword evidence="1" id="KW-0805">Transcription regulation</keyword>
<dbReference type="Pfam" id="PF20240">
    <property type="entry name" value="DUF6597"/>
    <property type="match status" value="1"/>
</dbReference>
<dbReference type="EMBL" id="JBHSBW010000013">
    <property type="protein sequence ID" value="MFC4212374.1"/>
    <property type="molecule type" value="Genomic_DNA"/>
</dbReference>
<keyword evidence="6" id="KW-1185">Reference proteome</keyword>
<dbReference type="InterPro" id="IPR018060">
    <property type="entry name" value="HTH_AraC"/>
</dbReference>
<sequence length="270" mass="30799">MIPSFFPPHPALQHTVSHIMVAEVKNEIESFSFSPFPPTPQHAIHFYPRDPVVSRDHVGLLHKLPSSVIIGPQVSQVNIAMGMEHLIVSVAFMPGGMHRLLGMPMYELYDQAFDATLVLGSAIAEVNEQLQEVQTPLEMKTIVENFLLKKLSYAPVLPWEHAMREQLQRRLSIENAASVACLSIRQFERRSKEIMGYSPKMFSRLVRFSQAYRLKEQNPGLSWTSIAYSSGYYDQMHMIRDFKAFTDGLPRDLTKQILLAPALLQEHLRI</sequence>
<keyword evidence="2" id="KW-0238">DNA-binding</keyword>
<dbReference type="RefSeq" id="WP_378986287.1">
    <property type="nucleotide sequence ID" value="NZ_JBHSBW010000013.1"/>
</dbReference>
<organism evidence="5 6">
    <name type="scientific">Pedobacter lithocola</name>
    <dbReference type="NCBI Taxonomy" id="1908239"/>
    <lineage>
        <taxon>Bacteria</taxon>
        <taxon>Pseudomonadati</taxon>
        <taxon>Bacteroidota</taxon>
        <taxon>Sphingobacteriia</taxon>
        <taxon>Sphingobacteriales</taxon>
        <taxon>Sphingobacteriaceae</taxon>
        <taxon>Pedobacter</taxon>
    </lineage>
</organism>
<evidence type="ECO:0000259" key="4">
    <source>
        <dbReference type="PROSITE" id="PS01124"/>
    </source>
</evidence>
<gene>
    <name evidence="5" type="ORF">ACFOWA_14340</name>
</gene>
<feature type="domain" description="HTH araC/xylS-type" evidence="4">
    <location>
        <begin position="163"/>
        <end position="256"/>
    </location>
</feature>
<evidence type="ECO:0000313" key="6">
    <source>
        <dbReference type="Proteomes" id="UP001595789"/>
    </source>
</evidence>
<comment type="caution">
    <text evidence="5">The sequence shown here is derived from an EMBL/GenBank/DDBJ whole genome shotgun (WGS) entry which is preliminary data.</text>
</comment>
<accession>A0ABV8PAS0</accession>
<dbReference type="PANTHER" id="PTHR46796">
    <property type="entry name" value="HTH-TYPE TRANSCRIPTIONAL ACTIVATOR RHAS-RELATED"/>
    <property type="match status" value="1"/>
</dbReference>
<evidence type="ECO:0000256" key="2">
    <source>
        <dbReference type="ARBA" id="ARBA00023125"/>
    </source>
</evidence>
<evidence type="ECO:0000256" key="3">
    <source>
        <dbReference type="ARBA" id="ARBA00023163"/>
    </source>
</evidence>
<name>A0ABV8PAS0_9SPHI</name>
<dbReference type="SMART" id="SM00342">
    <property type="entry name" value="HTH_ARAC"/>
    <property type="match status" value="1"/>
</dbReference>
<evidence type="ECO:0000256" key="1">
    <source>
        <dbReference type="ARBA" id="ARBA00023015"/>
    </source>
</evidence>
<evidence type="ECO:0000313" key="5">
    <source>
        <dbReference type="EMBL" id="MFC4212374.1"/>
    </source>
</evidence>
<reference evidence="6" key="1">
    <citation type="journal article" date="2019" name="Int. J. Syst. Evol. Microbiol.">
        <title>The Global Catalogue of Microorganisms (GCM) 10K type strain sequencing project: providing services to taxonomists for standard genome sequencing and annotation.</title>
        <authorList>
            <consortium name="The Broad Institute Genomics Platform"/>
            <consortium name="The Broad Institute Genome Sequencing Center for Infectious Disease"/>
            <person name="Wu L."/>
            <person name="Ma J."/>
        </authorList>
    </citation>
    <scope>NUCLEOTIDE SEQUENCE [LARGE SCALE GENOMIC DNA]</scope>
    <source>
        <strain evidence="6">CCM 8691</strain>
    </source>
</reference>
<dbReference type="InterPro" id="IPR046532">
    <property type="entry name" value="DUF6597"/>
</dbReference>
<dbReference type="Gene3D" id="1.10.10.60">
    <property type="entry name" value="Homeodomain-like"/>
    <property type="match status" value="1"/>
</dbReference>
<dbReference type="PANTHER" id="PTHR46796:SF13">
    <property type="entry name" value="HTH-TYPE TRANSCRIPTIONAL ACTIVATOR RHAS"/>
    <property type="match status" value="1"/>
</dbReference>
<dbReference type="Pfam" id="PF12833">
    <property type="entry name" value="HTH_18"/>
    <property type="match status" value="1"/>
</dbReference>
<dbReference type="Proteomes" id="UP001595789">
    <property type="component" value="Unassembled WGS sequence"/>
</dbReference>